<dbReference type="Proteomes" id="UP000005801">
    <property type="component" value="Unassembled WGS sequence"/>
</dbReference>
<feature type="compositionally biased region" description="Pro residues" evidence="1">
    <location>
        <begin position="119"/>
        <end position="133"/>
    </location>
</feature>
<feature type="region of interest" description="Disordered" evidence="1">
    <location>
        <begin position="13"/>
        <end position="61"/>
    </location>
</feature>
<reference evidence="2 3" key="1">
    <citation type="submission" date="2007-06" db="EMBL/GenBank/DDBJ databases">
        <authorList>
            <person name="Shimkets L."/>
            <person name="Ferriera S."/>
            <person name="Johnson J."/>
            <person name="Kravitz S."/>
            <person name="Beeson K."/>
            <person name="Sutton G."/>
            <person name="Rogers Y.-H."/>
            <person name="Friedman R."/>
            <person name="Frazier M."/>
            <person name="Venter J.C."/>
        </authorList>
    </citation>
    <scope>NUCLEOTIDE SEQUENCE [LARGE SCALE GENOMIC DNA]</scope>
    <source>
        <strain evidence="2 3">SIR-1</strain>
    </source>
</reference>
<feature type="compositionally biased region" description="Basic and acidic residues" evidence="1">
    <location>
        <begin position="30"/>
        <end position="40"/>
    </location>
</feature>
<sequence>MTQPIDELLATLEAAERSAPDPDAATAERVWQDIETRLRDGPPPPPLDDGPLFSAPPKGGGFGVLKVVGGLALLAAVGLGASASLGRPDAPAPTLEAPTPARLVAPLAEVEAEPEPELGAPPVPPDSPTPEPPEQAAEPEPQPAPTEPAATPKSKGKSKAKPAPAEPKTLADELALMQAINAALKANDPGETLDRVREHERDFPEGQFVEERRAAKARALCRRGKTQAGRKEAARFEARWPGSIHLASIRDDCGLE</sequence>
<organism evidence="2 3">
    <name type="scientific">Plesiocystis pacifica SIR-1</name>
    <dbReference type="NCBI Taxonomy" id="391625"/>
    <lineage>
        <taxon>Bacteria</taxon>
        <taxon>Pseudomonadati</taxon>
        <taxon>Myxococcota</taxon>
        <taxon>Polyangia</taxon>
        <taxon>Nannocystales</taxon>
        <taxon>Nannocystaceae</taxon>
        <taxon>Plesiocystis</taxon>
    </lineage>
</organism>
<evidence type="ECO:0000313" key="3">
    <source>
        <dbReference type="Proteomes" id="UP000005801"/>
    </source>
</evidence>
<name>A6GHW3_9BACT</name>
<feature type="compositionally biased region" description="Low complexity" evidence="1">
    <location>
        <begin position="83"/>
        <end position="109"/>
    </location>
</feature>
<proteinExistence type="predicted"/>
<evidence type="ECO:0000256" key="1">
    <source>
        <dbReference type="SAM" id="MobiDB-lite"/>
    </source>
</evidence>
<comment type="caution">
    <text evidence="2">The sequence shown here is derived from an EMBL/GenBank/DDBJ whole genome shotgun (WGS) entry which is preliminary data.</text>
</comment>
<dbReference type="EMBL" id="ABCS01000125">
    <property type="protein sequence ID" value="EDM74560.1"/>
    <property type="molecule type" value="Genomic_DNA"/>
</dbReference>
<dbReference type="RefSeq" id="WP_006976299.1">
    <property type="nucleotide sequence ID" value="NZ_ABCS01000125.1"/>
</dbReference>
<feature type="region of interest" description="Disordered" evidence="1">
    <location>
        <begin position="83"/>
        <end position="172"/>
    </location>
</feature>
<dbReference type="eggNOG" id="ENOG50308EE">
    <property type="taxonomic scope" value="Bacteria"/>
</dbReference>
<dbReference type="STRING" id="391625.PPSIR1_29158"/>
<dbReference type="OrthoDB" id="10007600at2"/>
<dbReference type="AlphaFoldDB" id="A6GHW3"/>
<keyword evidence="3" id="KW-1185">Reference proteome</keyword>
<gene>
    <name evidence="2" type="ORF">PPSIR1_29158</name>
</gene>
<protein>
    <submittedName>
        <fullName evidence="2">Uncharacterized protein</fullName>
    </submittedName>
</protein>
<evidence type="ECO:0000313" key="2">
    <source>
        <dbReference type="EMBL" id="EDM74560.1"/>
    </source>
</evidence>
<accession>A6GHW3</accession>